<evidence type="ECO:0000313" key="3">
    <source>
        <dbReference type="Proteomes" id="UP000606730"/>
    </source>
</evidence>
<feature type="transmembrane region" description="Helical" evidence="1">
    <location>
        <begin position="48"/>
        <end position="70"/>
    </location>
</feature>
<dbReference type="Proteomes" id="UP000606730">
    <property type="component" value="Unassembled WGS sequence"/>
</dbReference>
<feature type="transmembrane region" description="Helical" evidence="1">
    <location>
        <begin position="82"/>
        <end position="99"/>
    </location>
</feature>
<keyword evidence="1" id="KW-0812">Transmembrane</keyword>
<dbReference type="PANTHER" id="PTHR33802">
    <property type="entry name" value="SI:CH211-161H7.5-RELATED"/>
    <property type="match status" value="1"/>
</dbReference>
<proteinExistence type="predicted"/>
<feature type="transmembrane region" description="Helical" evidence="1">
    <location>
        <begin position="166"/>
        <end position="184"/>
    </location>
</feature>
<keyword evidence="1" id="KW-0472">Membrane</keyword>
<keyword evidence="3" id="KW-1185">Reference proteome</keyword>
<feature type="transmembrane region" description="Helical" evidence="1">
    <location>
        <begin position="191"/>
        <end position="207"/>
    </location>
</feature>
<organism evidence="2 3">
    <name type="scientific">Actibacterium pelagium</name>
    <dbReference type="NCBI Taxonomy" id="2029103"/>
    <lineage>
        <taxon>Bacteria</taxon>
        <taxon>Pseudomonadati</taxon>
        <taxon>Pseudomonadota</taxon>
        <taxon>Alphaproteobacteria</taxon>
        <taxon>Rhodobacterales</taxon>
        <taxon>Roseobacteraceae</taxon>
        <taxon>Actibacterium</taxon>
    </lineage>
</organism>
<reference evidence="2" key="1">
    <citation type="journal article" date="2014" name="Int. J. Syst. Evol. Microbiol.">
        <title>Complete genome sequence of Corynebacterium casei LMG S-19264T (=DSM 44701T), isolated from a smear-ripened cheese.</title>
        <authorList>
            <consortium name="US DOE Joint Genome Institute (JGI-PGF)"/>
            <person name="Walter F."/>
            <person name="Albersmeier A."/>
            <person name="Kalinowski J."/>
            <person name="Ruckert C."/>
        </authorList>
    </citation>
    <scope>NUCLEOTIDE SEQUENCE</scope>
    <source>
        <strain evidence="2">CGMCC 1.16012</strain>
    </source>
</reference>
<feature type="transmembrane region" description="Helical" evidence="1">
    <location>
        <begin position="137"/>
        <end position="160"/>
    </location>
</feature>
<dbReference type="EMBL" id="BMKN01000001">
    <property type="protein sequence ID" value="GGE40152.1"/>
    <property type="molecule type" value="Genomic_DNA"/>
</dbReference>
<sequence>MIDPIKAVLTFCAALFFVLSPALTGGFSGYDPALFPVPFEKHPAQPAGYAFAIWGLIYAWLTVMVAVGLFTGRATDPVWEGPRLPLILSLAPGAAWIGVANQFPVLATLLIFWMLGTALWALHRCPDTDRWLLRVPVALYAGWLTAASFVSLALVGTGFGVGDSPLVWAVIALAGATATGTLSFKYLTKEPAYAVALCWGFIGIVVANSTDNFPVALLAAAATAVVGKVGLKFI</sequence>
<gene>
    <name evidence="2" type="ORF">GCM10011517_04820</name>
</gene>
<dbReference type="AlphaFoldDB" id="A0A917AC00"/>
<reference evidence="2" key="2">
    <citation type="submission" date="2020-09" db="EMBL/GenBank/DDBJ databases">
        <authorList>
            <person name="Sun Q."/>
            <person name="Zhou Y."/>
        </authorList>
    </citation>
    <scope>NUCLEOTIDE SEQUENCE</scope>
    <source>
        <strain evidence="2">CGMCC 1.16012</strain>
    </source>
</reference>
<evidence type="ECO:0000256" key="1">
    <source>
        <dbReference type="SAM" id="Phobius"/>
    </source>
</evidence>
<dbReference type="PANTHER" id="PTHR33802:SF1">
    <property type="entry name" value="XK-RELATED PROTEIN"/>
    <property type="match status" value="1"/>
</dbReference>
<dbReference type="RefSeq" id="WP_229666091.1">
    <property type="nucleotide sequence ID" value="NZ_BMKN01000001.1"/>
</dbReference>
<accession>A0A917AC00</accession>
<comment type="caution">
    <text evidence="2">The sequence shown here is derived from an EMBL/GenBank/DDBJ whole genome shotgun (WGS) entry which is preliminary data.</text>
</comment>
<name>A0A917AC00_9RHOB</name>
<feature type="transmembrane region" description="Helical" evidence="1">
    <location>
        <begin position="213"/>
        <end position="231"/>
    </location>
</feature>
<protein>
    <submittedName>
        <fullName evidence="2">Seryl-tRNA synthetase</fullName>
    </submittedName>
</protein>
<keyword evidence="1" id="KW-1133">Transmembrane helix</keyword>
<feature type="transmembrane region" description="Helical" evidence="1">
    <location>
        <begin position="105"/>
        <end position="125"/>
    </location>
</feature>
<evidence type="ECO:0000313" key="2">
    <source>
        <dbReference type="EMBL" id="GGE40152.1"/>
    </source>
</evidence>